<reference evidence="7 8" key="1">
    <citation type="submission" date="2024-04" db="EMBL/GenBank/DDBJ databases">
        <title>Dissimilatory iodate-reducing microorganisms contribute to the enrichment of iodine in groundwater.</title>
        <authorList>
            <person name="Jiang Z."/>
        </authorList>
    </citation>
    <scope>NUCLEOTIDE SEQUENCE [LARGE SCALE GENOMIC DNA]</scope>
    <source>
        <strain evidence="7 8">NCP973</strain>
    </source>
</reference>
<dbReference type="SUPFAM" id="SSF56349">
    <property type="entry name" value="DNA breaking-rejoining enzymes"/>
    <property type="match status" value="1"/>
</dbReference>
<keyword evidence="1" id="KW-0229">DNA integration</keyword>
<dbReference type="Proteomes" id="UP001479520">
    <property type="component" value="Chromosome"/>
</dbReference>
<dbReference type="PANTHER" id="PTHR30349">
    <property type="entry name" value="PHAGE INTEGRASE-RELATED"/>
    <property type="match status" value="1"/>
</dbReference>
<evidence type="ECO:0000256" key="3">
    <source>
        <dbReference type="ARBA" id="ARBA00023172"/>
    </source>
</evidence>
<dbReference type="InterPro" id="IPR011010">
    <property type="entry name" value="DNA_brk_join_enz"/>
</dbReference>
<evidence type="ECO:0000256" key="2">
    <source>
        <dbReference type="ARBA" id="ARBA00023125"/>
    </source>
</evidence>
<dbReference type="PANTHER" id="PTHR30349:SF94">
    <property type="entry name" value="INTEGRASE_RECOMBINASE HI_1414-RELATED"/>
    <property type="match status" value="1"/>
</dbReference>
<dbReference type="Gene3D" id="1.10.443.10">
    <property type="entry name" value="Intergrase catalytic core"/>
    <property type="match status" value="1"/>
</dbReference>
<feature type="domain" description="Core-binding (CB)" evidence="6">
    <location>
        <begin position="15"/>
        <end position="106"/>
    </location>
</feature>
<dbReference type="InterPro" id="IPR013762">
    <property type="entry name" value="Integrase-like_cat_sf"/>
</dbReference>
<evidence type="ECO:0000256" key="1">
    <source>
        <dbReference type="ARBA" id="ARBA00022908"/>
    </source>
</evidence>
<protein>
    <submittedName>
        <fullName evidence="7">Site-specific integrase</fullName>
    </submittedName>
</protein>
<dbReference type="Gene3D" id="1.10.150.130">
    <property type="match status" value="1"/>
</dbReference>
<evidence type="ECO:0000313" key="8">
    <source>
        <dbReference type="Proteomes" id="UP001479520"/>
    </source>
</evidence>
<dbReference type="PROSITE" id="PS51900">
    <property type="entry name" value="CB"/>
    <property type="match status" value="1"/>
</dbReference>
<dbReference type="InterPro" id="IPR050090">
    <property type="entry name" value="Tyrosine_recombinase_XerCD"/>
</dbReference>
<gene>
    <name evidence="7" type="ORF">AADV58_08260</name>
</gene>
<keyword evidence="3" id="KW-0233">DNA recombination</keyword>
<feature type="domain" description="Tyr recombinase" evidence="5">
    <location>
        <begin position="130"/>
        <end position="301"/>
    </location>
</feature>
<evidence type="ECO:0000256" key="4">
    <source>
        <dbReference type="PROSITE-ProRule" id="PRU01248"/>
    </source>
</evidence>
<sequence>MDRGLYQSASDAERTTFADLLKRFREEYAPHHYRKRDDGKEAWRFQCDRLEEFFGEYALVAIDAKLIAKYRDGRMRPAPGSERKAISESTVRKEIFMLSKILGFAQTECGILLPRGNPVEKVRVPSDGKARDRRLTADEWAALEREIGKSRSPYLKPAFELAVETAMRQAELLSLAPGMIDKNRRLALLLDPDKIKTEEPRAVPLSSRALAVIESLPRPIKGGRLLPVDRMTLYHAFAAACKRAGVANFTWHDLRHEALSRLAERGDFSVLELAAISGHKTLQMLKRYTHLQAESLARKLG</sequence>
<keyword evidence="2 4" id="KW-0238">DNA-binding</keyword>
<keyword evidence="8" id="KW-1185">Reference proteome</keyword>
<dbReference type="InterPro" id="IPR002104">
    <property type="entry name" value="Integrase_catalytic"/>
</dbReference>
<evidence type="ECO:0000259" key="5">
    <source>
        <dbReference type="PROSITE" id="PS51898"/>
    </source>
</evidence>
<proteinExistence type="predicted"/>
<evidence type="ECO:0000313" key="7">
    <source>
        <dbReference type="EMBL" id="WZJ19963.1"/>
    </source>
</evidence>
<accession>A0ABZ2XCQ0</accession>
<dbReference type="CDD" id="cd00796">
    <property type="entry name" value="INT_Rci_Hp1_C"/>
    <property type="match status" value="1"/>
</dbReference>
<dbReference type="PROSITE" id="PS51898">
    <property type="entry name" value="TYR_RECOMBINASE"/>
    <property type="match status" value="1"/>
</dbReference>
<evidence type="ECO:0000259" key="6">
    <source>
        <dbReference type="PROSITE" id="PS51900"/>
    </source>
</evidence>
<dbReference type="InterPro" id="IPR010998">
    <property type="entry name" value="Integrase_recombinase_N"/>
</dbReference>
<dbReference type="RefSeq" id="WP_341742862.1">
    <property type="nucleotide sequence ID" value="NZ_CP151406.1"/>
</dbReference>
<name>A0ABZ2XCQ0_9RHOO</name>
<organism evidence="7 8">
    <name type="scientific">Azonexus hydrophilus</name>
    <dbReference type="NCBI Taxonomy" id="418702"/>
    <lineage>
        <taxon>Bacteria</taxon>
        <taxon>Pseudomonadati</taxon>
        <taxon>Pseudomonadota</taxon>
        <taxon>Betaproteobacteria</taxon>
        <taxon>Rhodocyclales</taxon>
        <taxon>Azonexaceae</taxon>
        <taxon>Azonexus</taxon>
    </lineage>
</organism>
<dbReference type="InterPro" id="IPR044068">
    <property type="entry name" value="CB"/>
</dbReference>
<dbReference type="EMBL" id="CP151406">
    <property type="protein sequence ID" value="WZJ19963.1"/>
    <property type="molecule type" value="Genomic_DNA"/>
</dbReference>
<dbReference type="Pfam" id="PF00589">
    <property type="entry name" value="Phage_integrase"/>
    <property type="match status" value="1"/>
</dbReference>